<evidence type="ECO:0000313" key="1">
    <source>
        <dbReference type="EMBL" id="SDS86123.1"/>
    </source>
</evidence>
<gene>
    <name evidence="1" type="ORF">SAMN04489834_2310</name>
</gene>
<keyword evidence="2" id="KW-1185">Reference proteome</keyword>
<dbReference type="RefSeq" id="WP_172829695.1">
    <property type="nucleotide sequence ID" value="NZ_LT629742.1"/>
</dbReference>
<dbReference type="Proteomes" id="UP000181956">
    <property type="component" value="Chromosome I"/>
</dbReference>
<dbReference type="EMBL" id="LT629742">
    <property type="protein sequence ID" value="SDS86123.1"/>
    <property type="molecule type" value="Genomic_DNA"/>
</dbReference>
<organism evidence="1 2">
    <name type="scientific">Microterricola viridarii</name>
    <dbReference type="NCBI Taxonomy" id="412690"/>
    <lineage>
        <taxon>Bacteria</taxon>
        <taxon>Bacillati</taxon>
        <taxon>Actinomycetota</taxon>
        <taxon>Actinomycetes</taxon>
        <taxon>Micrococcales</taxon>
        <taxon>Microbacteriaceae</taxon>
        <taxon>Microterricola</taxon>
    </lineage>
</organism>
<reference evidence="2" key="1">
    <citation type="submission" date="2016-10" db="EMBL/GenBank/DDBJ databases">
        <authorList>
            <person name="Varghese N."/>
            <person name="Submissions S."/>
        </authorList>
    </citation>
    <scope>NUCLEOTIDE SEQUENCE [LARGE SCALE GENOMIC DNA]</scope>
    <source>
        <strain evidence="2">DSM 21772</strain>
    </source>
</reference>
<dbReference type="AlphaFoldDB" id="A0A1H1VN15"/>
<accession>A0A1H1VN15</accession>
<proteinExistence type="predicted"/>
<name>A0A1H1VN15_9MICO</name>
<sequence>MSETTITTPVDPAVEAVAVKPLIQLTNVSADASAEGASCCGGGCCS</sequence>
<evidence type="ECO:0000313" key="2">
    <source>
        <dbReference type="Proteomes" id="UP000181956"/>
    </source>
</evidence>
<protein>
    <submittedName>
        <fullName evidence="1">Uncharacterized protein</fullName>
    </submittedName>
</protein>